<evidence type="ECO:0000259" key="1">
    <source>
        <dbReference type="Pfam" id="PF02771"/>
    </source>
</evidence>
<dbReference type="GO" id="GO:0050660">
    <property type="term" value="F:flavin adenine dinucleotide binding"/>
    <property type="evidence" value="ECO:0007669"/>
    <property type="project" value="InterPro"/>
</dbReference>
<sequence>MDFSLTEEQELLLASIRELITSNFPEEYFRTCDQTGTYPKEFMQALAENGISMLGVPEEFGGIPADYVTQMLALMEISKCGAPAFLITNGQCIHSMRRFGSAEQLRKTAESTLATGDPAYALAL</sequence>
<dbReference type="PANTHER" id="PTHR43884:SF12">
    <property type="entry name" value="ISOVALERYL-COA DEHYDROGENASE, MITOCHONDRIAL-RELATED"/>
    <property type="match status" value="1"/>
</dbReference>
<accession>A0A5U2LKQ3</accession>
<dbReference type="FunFam" id="1.10.540.10:FF:000011">
    <property type="entry name" value="Predicted acyl-CoA dehydrogenase"/>
    <property type="match status" value="1"/>
</dbReference>
<dbReference type="InterPro" id="IPR037069">
    <property type="entry name" value="AcylCoA_DH/ox_N_sf"/>
</dbReference>
<proteinExistence type="predicted"/>
<dbReference type="AlphaFoldDB" id="A0A5U2LKQ3"/>
<evidence type="ECO:0000313" key="2">
    <source>
        <dbReference type="EMBL" id="EBP0984848.1"/>
    </source>
</evidence>
<dbReference type="Pfam" id="PF02771">
    <property type="entry name" value="Acyl-CoA_dh_N"/>
    <property type="match status" value="1"/>
</dbReference>
<dbReference type="PANTHER" id="PTHR43884">
    <property type="entry name" value="ACYL-COA DEHYDROGENASE"/>
    <property type="match status" value="1"/>
</dbReference>
<dbReference type="SUPFAM" id="SSF56645">
    <property type="entry name" value="Acyl-CoA dehydrogenase NM domain-like"/>
    <property type="match status" value="1"/>
</dbReference>
<name>A0A5U2LKQ3_SALER</name>
<feature type="domain" description="Acyl-CoA dehydrogenase/oxidase N-terminal" evidence="1">
    <location>
        <begin position="6"/>
        <end position="108"/>
    </location>
</feature>
<dbReference type="InterPro" id="IPR013786">
    <property type="entry name" value="AcylCoA_DH/ox_N"/>
</dbReference>
<organism evidence="2">
    <name type="scientific">Salmonella enterica</name>
    <name type="common">Salmonella choleraesuis</name>
    <dbReference type="NCBI Taxonomy" id="28901"/>
    <lineage>
        <taxon>Bacteria</taxon>
        <taxon>Pseudomonadati</taxon>
        <taxon>Pseudomonadota</taxon>
        <taxon>Gammaproteobacteria</taxon>
        <taxon>Enterobacterales</taxon>
        <taxon>Enterobacteriaceae</taxon>
        <taxon>Salmonella</taxon>
    </lineage>
</organism>
<dbReference type="InterPro" id="IPR009100">
    <property type="entry name" value="AcylCoA_DH/oxidase_NM_dom_sf"/>
</dbReference>
<comment type="caution">
    <text evidence="2">The sequence shown here is derived from an EMBL/GenBank/DDBJ whole genome shotgun (WGS) entry which is preliminary data.</text>
</comment>
<gene>
    <name evidence="2" type="ORF">LB15_08550</name>
</gene>
<dbReference type="GO" id="GO:0003995">
    <property type="term" value="F:acyl-CoA dehydrogenase activity"/>
    <property type="evidence" value="ECO:0007669"/>
    <property type="project" value="TreeGrafter"/>
</dbReference>
<dbReference type="EMBL" id="AAGKQC010000004">
    <property type="protein sequence ID" value="EBP0984848.1"/>
    <property type="molecule type" value="Genomic_DNA"/>
</dbReference>
<dbReference type="Gene3D" id="1.10.540.10">
    <property type="entry name" value="Acyl-CoA dehydrogenase/oxidase, N-terminal domain"/>
    <property type="match status" value="1"/>
</dbReference>
<feature type="non-terminal residue" evidence="2">
    <location>
        <position position="124"/>
    </location>
</feature>
<protein>
    <submittedName>
        <fullName evidence="2">Acyl-CoA dehydrogenase</fullName>
    </submittedName>
</protein>
<reference evidence="2" key="1">
    <citation type="submission" date="2018-07" db="EMBL/GenBank/DDBJ databases">
        <authorList>
            <consortium name="GenomeTrakr network: Whole genome sequencing for foodborne pathogen traceback"/>
        </authorList>
    </citation>
    <scope>NUCLEOTIDE SEQUENCE</scope>
    <source>
        <strain evidence="2">FNE0169</strain>
    </source>
</reference>